<keyword evidence="2" id="KW-1185">Reference proteome</keyword>
<reference evidence="1 2" key="1">
    <citation type="submission" date="2019-09" db="EMBL/GenBank/DDBJ databases">
        <authorList>
            <person name="Ou C."/>
        </authorList>
    </citation>
    <scope>NUCLEOTIDE SEQUENCE [LARGE SCALE GENOMIC DNA]</scope>
    <source>
        <strain evidence="1">S2</strain>
        <tissue evidence="1">Leaf</tissue>
    </source>
</reference>
<dbReference type="EMBL" id="SMOL01000148">
    <property type="protein sequence ID" value="KAB2628444.1"/>
    <property type="molecule type" value="Genomic_DNA"/>
</dbReference>
<reference evidence="2" key="2">
    <citation type="submission" date="2019-10" db="EMBL/GenBank/DDBJ databases">
        <title>A de novo genome assembly of a pear dwarfing rootstock.</title>
        <authorList>
            <person name="Wang F."/>
            <person name="Wang J."/>
            <person name="Li S."/>
            <person name="Zhang Y."/>
            <person name="Fang M."/>
            <person name="Ma L."/>
            <person name="Zhao Y."/>
            <person name="Jiang S."/>
        </authorList>
    </citation>
    <scope>NUCLEOTIDE SEQUENCE [LARGE SCALE GENOMIC DNA]</scope>
</reference>
<protein>
    <submittedName>
        <fullName evidence="1">Ras-related protein RABB1b</fullName>
    </submittedName>
</protein>
<evidence type="ECO:0000313" key="1">
    <source>
        <dbReference type="EMBL" id="KAB2628444.1"/>
    </source>
</evidence>
<dbReference type="Proteomes" id="UP000327157">
    <property type="component" value="Chromosome 8"/>
</dbReference>
<dbReference type="InterPro" id="IPR001806">
    <property type="entry name" value="Small_GTPase"/>
</dbReference>
<reference evidence="1 2" key="3">
    <citation type="submission" date="2019-11" db="EMBL/GenBank/DDBJ databases">
        <title>A de novo genome assembly of a pear dwarfing rootstock.</title>
        <authorList>
            <person name="Wang F."/>
            <person name="Wang J."/>
            <person name="Li S."/>
            <person name="Zhang Y."/>
            <person name="Fang M."/>
            <person name="Ma L."/>
            <person name="Zhao Y."/>
            <person name="Jiang S."/>
        </authorList>
    </citation>
    <scope>NUCLEOTIDE SEQUENCE [LARGE SCALE GENOMIC DNA]</scope>
    <source>
        <strain evidence="1">S2</strain>
        <tissue evidence="1">Leaf</tissue>
    </source>
</reference>
<organism evidence="1 2">
    <name type="scientific">Pyrus ussuriensis x Pyrus communis</name>
    <dbReference type="NCBI Taxonomy" id="2448454"/>
    <lineage>
        <taxon>Eukaryota</taxon>
        <taxon>Viridiplantae</taxon>
        <taxon>Streptophyta</taxon>
        <taxon>Embryophyta</taxon>
        <taxon>Tracheophyta</taxon>
        <taxon>Spermatophyta</taxon>
        <taxon>Magnoliopsida</taxon>
        <taxon>eudicotyledons</taxon>
        <taxon>Gunneridae</taxon>
        <taxon>Pentapetalae</taxon>
        <taxon>rosids</taxon>
        <taxon>fabids</taxon>
        <taxon>Rosales</taxon>
        <taxon>Rosaceae</taxon>
        <taxon>Amygdaloideae</taxon>
        <taxon>Maleae</taxon>
        <taxon>Pyrus</taxon>
    </lineage>
</organism>
<name>A0A5N5HYM1_9ROSA</name>
<evidence type="ECO:0000313" key="2">
    <source>
        <dbReference type="Proteomes" id="UP000327157"/>
    </source>
</evidence>
<dbReference type="GO" id="GO:0003924">
    <property type="term" value="F:GTPase activity"/>
    <property type="evidence" value="ECO:0007669"/>
    <property type="project" value="InterPro"/>
</dbReference>
<sequence>MPLSPICAASPVFAPSRTEDRPMRSRLRGFGCGGISRGYGRTNSENGTRSGVIKSCLMLQFKDKRFQPVHDFTIGIEFKARMVTIDGHPFLFSVYRSSSRRRSVWSSSDLAALGSRLVLVRSAKLVYTNLFLFFCFISLDIF</sequence>
<accession>A0A5N5HYM1</accession>
<dbReference type="GO" id="GO:0005525">
    <property type="term" value="F:GTP binding"/>
    <property type="evidence" value="ECO:0007669"/>
    <property type="project" value="InterPro"/>
</dbReference>
<proteinExistence type="predicted"/>
<comment type="caution">
    <text evidence="1">The sequence shown here is derived from an EMBL/GenBank/DDBJ whole genome shotgun (WGS) entry which is preliminary data.</text>
</comment>
<dbReference type="Gene3D" id="3.40.50.300">
    <property type="entry name" value="P-loop containing nucleotide triphosphate hydrolases"/>
    <property type="match status" value="1"/>
</dbReference>
<dbReference type="InterPro" id="IPR027417">
    <property type="entry name" value="P-loop_NTPase"/>
</dbReference>
<dbReference type="Pfam" id="PF00071">
    <property type="entry name" value="Ras"/>
    <property type="match status" value="1"/>
</dbReference>
<gene>
    <name evidence="1" type="ORF">D8674_033239</name>
</gene>
<dbReference type="AlphaFoldDB" id="A0A5N5HYM1"/>